<sequence length="481" mass="52205">MKTYENYIAGAWQPSSSGETCESIHPATGHPVARTQSSTPQDVERAVAAARSAFESTDWPNTSNLRSRALSAWADAIEQHKEALARLLSEENGKPIREARIEIASAIDALRYNSIMARNVFGRTFHPTPDAYGFLVREPIGVVAVITPWNWPVLLLMRDLAPCLAAGNVAIVKPAERTGAITAALFELAAELGLFPPGVLQLVTGKGRVVGDALVESPDVDMVAFTGSTEVGQGIMAKASRGIKKVALELGGKSPNVVFADSHLERAVSTACRSVFMTSGQICMAGSRLLVEASVYEDALALAKSYAESLRVGMPLDESTEMGPVISETQLQTILSFIEEGRRRGRIITGGRRLTQPPYDRGNFIEPTVIADVPVNCSVVQEEIFGPVLVVERFTSEEEAVRLANATRYGLVAGIWTQDLNRAFRVARRLQAGTVWLNGYNRNYAEAESGGYKMSGLGRSRGIEGLYEFTELKHIHLTLDV</sequence>
<dbReference type="InterPro" id="IPR016160">
    <property type="entry name" value="Ald_DH_CS_CYS"/>
</dbReference>
<dbReference type="InterPro" id="IPR016162">
    <property type="entry name" value="Ald_DH_N"/>
</dbReference>
<dbReference type="PROSITE" id="PS00687">
    <property type="entry name" value="ALDEHYDE_DEHYDR_GLU"/>
    <property type="match status" value="1"/>
</dbReference>
<evidence type="ECO:0000256" key="3">
    <source>
        <dbReference type="PROSITE-ProRule" id="PRU10007"/>
    </source>
</evidence>
<evidence type="ECO:0000313" key="7">
    <source>
        <dbReference type="Proteomes" id="UP000186156"/>
    </source>
</evidence>
<evidence type="ECO:0000259" key="5">
    <source>
        <dbReference type="Pfam" id="PF00171"/>
    </source>
</evidence>
<evidence type="ECO:0000256" key="4">
    <source>
        <dbReference type="RuleBase" id="RU003345"/>
    </source>
</evidence>
<dbReference type="RefSeq" id="WP_076347457.1">
    <property type="nucleotide sequence ID" value="NZ_FTOO01000007.1"/>
</dbReference>
<dbReference type="Gene3D" id="3.40.309.10">
    <property type="entry name" value="Aldehyde Dehydrogenase, Chain A, domain 2"/>
    <property type="match status" value="1"/>
</dbReference>
<feature type="domain" description="Aldehyde dehydrogenase" evidence="5">
    <location>
        <begin position="12"/>
        <end position="475"/>
    </location>
</feature>
<dbReference type="PROSITE" id="PS00070">
    <property type="entry name" value="ALDEHYDE_DEHYDR_CYS"/>
    <property type="match status" value="1"/>
</dbReference>
<organism evidence="6 7">
    <name type="scientific">Alicyclobacillus vulcanalis</name>
    <dbReference type="NCBI Taxonomy" id="252246"/>
    <lineage>
        <taxon>Bacteria</taxon>
        <taxon>Bacillati</taxon>
        <taxon>Bacillota</taxon>
        <taxon>Bacilli</taxon>
        <taxon>Bacillales</taxon>
        <taxon>Alicyclobacillaceae</taxon>
        <taxon>Alicyclobacillus</taxon>
    </lineage>
</organism>
<dbReference type="PANTHER" id="PTHR11699">
    <property type="entry name" value="ALDEHYDE DEHYDROGENASE-RELATED"/>
    <property type="match status" value="1"/>
</dbReference>
<protein>
    <submittedName>
        <fullName evidence="6">Betaine-aldehyde dehydrogenase</fullName>
    </submittedName>
</protein>
<dbReference type="InterPro" id="IPR016163">
    <property type="entry name" value="Ald_DH_C"/>
</dbReference>
<dbReference type="GO" id="GO:0016620">
    <property type="term" value="F:oxidoreductase activity, acting on the aldehyde or oxo group of donors, NAD or NADP as acceptor"/>
    <property type="evidence" value="ECO:0007669"/>
    <property type="project" value="InterPro"/>
</dbReference>
<dbReference type="OrthoDB" id="9758906at2"/>
<name>A0A1N7N7G8_9BACL</name>
<dbReference type="Proteomes" id="UP000186156">
    <property type="component" value="Unassembled WGS sequence"/>
</dbReference>
<dbReference type="EMBL" id="FTOO01000007">
    <property type="protein sequence ID" value="SIS94139.1"/>
    <property type="molecule type" value="Genomic_DNA"/>
</dbReference>
<evidence type="ECO:0000256" key="1">
    <source>
        <dbReference type="ARBA" id="ARBA00009986"/>
    </source>
</evidence>
<dbReference type="FunFam" id="3.40.605.10:FF:000007">
    <property type="entry name" value="NAD/NADP-dependent betaine aldehyde dehydrogenase"/>
    <property type="match status" value="1"/>
</dbReference>
<dbReference type="InterPro" id="IPR029510">
    <property type="entry name" value="Ald_DH_CS_GLU"/>
</dbReference>
<dbReference type="FunFam" id="3.40.309.10:FF:000012">
    <property type="entry name" value="Betaine aldehyde dehydrogenase"/>
    <property type="match status" value="1"/>
</dbReference>
<reference evidence="7" key="1">
    <citation type="submission" date="2017-01" db="EMBL/GenBank/DDBJ databases">
        <authorList>
            <person name="Varghese N."/>
            <person name="Submissions S."/>
        </authorList>
    </citation>
    <scope>NUCLEOTIDE SEQUENCE [LARGE SCALE GENOMIC DNA]</scope>
    <source>
        <strain evidence="7">DSM 16176</strain>
    </source>
</reference>
<gene>
    <name evidence="6" type="ORF">SAMN05421799_107116</name>
</gene>
<dbReference type="SUPFAM" id="SSF53720">
    <property type="entry name" value="ALDH-like"/>
    <property type="match status" value="1"/>
</dbReference>
<feature type="active site" evidence="3">
    <location>
        <position position="249"/>
    </location>
</feature>
<evidence type="ECO:0000256" key="2">
    <source>
        <dbReference type="ARBA" id="ARBA00023002"/>
    </source>
</evidence>
<dbReference type="AlphaFoldDB" id="A0A1N7N7G8"/>
<dbReference type="InterPro" id="IPR016161">
    <property type="entry name" value="Ald_DH/histidinol_DH"/>
</dbReference>
<keyword evidence="7" id="KW-1185">Reference proteome</keyword>
<accession>A0A1N7N7G8</accession>
<evidence type="ECO:0000313" key="6">
    <source>
        <dbReference type="EMBL" id="SIS94139.1"/>
    </source>
</evidence>
<dbReference type="InterPro" id="IPR015590">
    <property type="entry name" value="Aldehyde_DH_dom"/>
</dbReference>
<dbReference type="Pfam" id="PF00171">
    <property type="entry name" value="Aldedh"/>
    <property type="match status" value="1"/>
</dbReference>
<dbReference type="STRING" id="252246.SAMN05421799_107116"/>
<dbReference type="Gene3D" id="3.40.605.10">
    <property type="entry name" value="Aldehyde Dehydrogenase, Chain A, domain 1"/>
    <property type="match status" value="1"/>
</dbReference>
<comment type="similarity">
    <text evidence="1 4">Belongs to the aldehyde dehydrogenase family.</text>
</comment>
<keyword evidence="2 4" id="KW-0560">Oxidoreductase</keyword>
<proteinExistence type="inferred from homology"/>